<name>A0A377I9W1_AVIPA</name>
<organism evidence="2 3">
    <name type="scientific">Avibacterium paragallinarum</name>
    <name type="common">Haemophilus gallinarum</name>
    <dbReference type="NCBI Taxonomy" id="728"/>
    <lineage>
        <taxon>Bacteria</taxon>
        <taxon>Pseudomonadati</taxon>
        <taxon>Pseudomonadota</taxon>
        <taxon>Gammaproteobacteria</taxon>
        <taxon>Pasteurellales</taxon>
        <taxon>Pasteurellaceae</taxon>
        <taxon>Avibacterium</taxon>
    </lineage>
</organism>
<dbReference type="GO" id="GO:0016740">
    <property type="term" value="F:transferase activity"/>
    <property type="evidence" value="ECO:0007669"/>
    <property type="project" value="UniProtKB-KW"/>
</dbReference>
<dbReference type="InterPro" id="IPR007345">
    <property type="entry name" value="Polysacch_pyruvyl_Trfase"/>
</dbReference>
<dbReference type="AlphaFoldDB" id="A0A377I9W1"/>
<dbReference type="Pfam" id="PF04230">
    <property type="entry name" value="PS_pyruv_trans"/>
    <property type="match status" value="1"/>
</dbReference>
<reference evidence="2 3" key="1">
    <citation type="submission" date="2018-06" db="EMBL/GenBank/DDBJ databases">
        <authorList>
            <consortium name="Pathogen Informatics"/>
            <person name="Doyle S."/>
        </authorList>
    </citation>
    <scope>NUCLEOTIDE SEQUENCE [LARGE SCALE GENOMIC DNA]</scope>
    <source>
        <strain evidence="2 3">NCTC11296</strain>
    </source>
</reference>
<dbReference type="EC" id="2.-.-.-" evidence="2"/>
<protein>
    <submittedName>
        <fullName evidence="2">General stress protein 30</fullName>
        <ecNumber evidence="2">2.-.-.-</ecNumber>
    </submittedName>
</protein>
<evidence type="ECO:0000259" key="1">
    <source>
        <dbReference type="Pfam" id="PF04230"/>
    </source>
</evidence>
<proteinExistence type="predicted"/>
<feature type="domain" description="Polysaccharide pyruvyl transferase" evidence="1">
    <location>
        <begin position="44"/>
        <end position="305"/>
    </location>
</feature>
<accession>A0A377I9W1</accession>
<sequence>MLSPKNGLIMNNILVSLKQELKQILDVIVDKNDVLYFDYPLHLNVGDLLIYAGTEAFFQDYQINIRLRRCLQSFDLEEIKKYVKPNTTLLCHGGGNFGDLYPLLQGMRETLLKAFPNNRIIVMPQTAYFSNLQAKERAAAIFSAHQDCYLFVRDQATYQLMKDQFSDKVFLSPDMAHQLYDSALLNKTTRAKSAVGKTLYFLRKDIESSHLEKEIQSTLPENAIVKDWKDILTTQDKCYGRICSGLAKVANKFHQAWLKNCVNDLWYRHSLAVIKRCKDIFQQYDLVVTSRLHGHIFSCLLEIPNEVCDNAYGKNLGYYRQWTQNIDFSKVYEK</sequence>
<dbReference type="Proteomes" id="UP000254465">
    <property type="component" value="Unassembled WGS sequence"/>
</dbReference>
<keyword evidence="2" id="KW-0808">Transferase</keyword>
<evidence type="ECO:0000313" key="2">
    <source>
        <dbReference type="EMBL" id="STO72168.1"/>
    </source>
</evidence>
<gene>
    <name evidence="2" type="primary">yxaB</name>
    <name evidence="2" type="ORF">NCTC11296_02089</name>
</gene>
<dbReference type="EMBL" id="UGHK01000002">
    <property type="protein sequence ID" value="STO72168.1"/>
    <property type="molecule type" value="Genomic_DNA"/>
</dbReference>
<evidence type="ECO:0000313" key="3">
    <source>
        <dbReference type="Proteomes" id="UP000254465"/>
    </source>
</evidence>